<dbReference type="Proteomes" id="UP000001600">
    <property type="component" value="Chromosome 1"/>
</dbReference>
<dbReference type="InterPro" id="IPR006148">
    <property type="entry name" value="Glc/Gal-6P_isomerase"/>
</dbReference>
<feature type="domain" description="Glucosamine/galactosamine-6-phosphate isomerase" evidence="8">
    <location>
        <begin position="19"/>
        <end position="228"/>
    </location>
</feature>
<dbReference type="GO" id="GO:0017057">
    <property type="term" value="F:6-phosphogluconolactonase activity"/>
    <property type="evidence" value="ECO:0007669"/>
    <property type="project" value="UniProtKB-UniRule"/>
</dbReference>
<evidence type="ECO:0000256" key="3">
    <source>
        <dbReference type="ARBA" id="ARBA00004961"/>
    </source>
</evidence>
<dbReference type="UniPathway" id="UPA00115">
    <property type="reaction ID" value="UER00409"/>
</dbReference>
<dbReference type="SUPFAM" id="SSF100950">
    <property type="entry name" value="NagB/RpiA/CoA transferase-like"/>
    <property type="match status" value="1"/>
</dbReference>
<evidence type="ECO:0000256" key="2">
    <source>
        <dbReference type="ARBA" id="ARBA00002681"/>
    </source>
</evidence>
<evidence type="ECO:0000256" key="6">
    <source>
        <dbReference type="ARBA" id="ARBA00020337"/>
    </source>
</evidence>
<sequence>MTISRTVTMTANMHAFANGAELAGKLADKVVEVLSAAISARGSASIAVSGGSTPKAFFQALSSRPLDWGKVTITLVDERFVPADNPRSNHLLVQENLLKDKAASAQFLPLYQAAASAEEATVIATEKTRGVGHPFDVVILGMGNDGHTASFFPGGSNLATALDPKTPRGIITMEAEGAGEPRLTFTFSSLQDARLLVLHIEGEGKKDVLAKAEAPGEETEMPIRAMLRRAASPVEIYWAP</sequence>
<evidence type="ECO:0000313" key="9">
    <source>
        <dbReference type="EMBL" id="ACM25515.1"/>
    </source>
</evidence>
<reference evidence="9 10" key="1">
    <citation type="journal article" date="2009" name="J. Bacteriol.">
        <title>Genome sequences of three Agrobacterium biovars help elucidate the evolution of multichromosome genomes in bacteria.</title>
        <authorList>
            <person name="Slater S.C."/>
            <person name="Goldman B.S."/>
            <person name="Goodner B."/>
            <person name="Setubal J.C."/>
            <person name="Farrand S.K."/>
            <person name="Nester E.W."/>
            <person name="Burr T.J."/>
            <person name="Banta L."/>
            <person name="Dickerman A.W."/>
            <person name="Paulsen I."/>
            <person name="Otten L."/>
            <person name="Suen G."/>
            <person name="Welch R."/>
            <person name="Almeida N.F."/>
            <person name="Arnold F."/>
            <person name="Burton O.T."/>
            <person name="Du Z."/>
            <person name="Ewing A."/>
            <person name="Godsy E."/>
            <person name="Heisel S."/>
            <person name="Houmiel K.L."/>
            <person name="Jhaveri J."/>
            <person name="Lu J."/>
            <person name="Miller N.M."/>
            <person name="Norton S."/>
            <person name="Chen Q."/>
            <person name="Phoolcharoen W."/>
            <person name="Ohlin V."/>
            <person name="Ondrusek D."/>
            <person name="Pride N."/>
            <person name="Stricklin S.L."/>
            <person name="Sun J."/>
            <person name="Wheeler C."/>
            <person name="Wilson L."/>
            <person name="Zhu H."/>
            <person name="Wood D.W."/>
        </authorList>
    </citation>
    <scope>NUCLEOTIDE SEQUENCE [LARGE SCALE GENOMIC DNA]</scope>
    <source>
        <strain evidence="10">K84 / ATCC BAA-868</strain>
    </source>
</reference>
<dbReference type="PANTHER" id="PTHR11054">
    <property type="entry name" value="6-PHOSPHOGLUCONOLACTONASE"/>
    <property type="match status" value="1"/>
</dbReference>
<evidence type="ECO:0000259" key="8">
    <source>
        <dbReference type="Pfam" id="PF01182"/>
    </source>
</evidence>
<name>B9J9B3_RHIR8</name>
<evidence type="ECO:0000256" key="4">
    <source>
        <dbReference type="ARBA" id="ARBA00010662"/>
    </source>
</evidence>
<comment type="similarity">
    <text evidence="4 7">Belongs to the glucosamine/galactosamine-6-phosphate isomerase family. 6-phosphogluconolactonase subfamily.</text>
</comment>
<comment type="catalytic activity">
    <reaction evidence="1 7">
        <text>6-phospho-D-glucono-1,5-lactone + H2O = 6-phospho-D-gluconate + H(+)</text>
        <dbReference type="Rhea" id="RHEA:12556"/>
        <dbReference type="ChEBI" id="CHEBI:15377"/>
        <dbReference type="ChEBI" id="CHEBI:15378"/>
        <dbReference type="ChEBI" id="CHEBI:57955"/>
        <dbReference type="ChEBI" id="CHEBI:58759"/>
        <dbReference type="EC" id="3.1.1.31"/>
    </reaction>
</comment>
<dbReference type="AlphaFoldDB" id="B9J9B3"/>
<dbReference type="PANTHER" id="PTHR11054:SF0">
    <property type="entry name" value="6-PHOSPHOGLUCONOLACTONASE"/>
    <property type="match status" value="1"/>
</dbReference>
<evidence type="ECO:0000313" key="10">
    <source>
        <dbReference type="Proteomes" id="UP000001600"/>
    </source>
</evidence>
<dbReference type="CDD" id="cd01400">
    <property type="entry name" value="6PGL"/>
    <property type="match status" value="1"/>
</dbReference>
<dbReference type="GO" id="GO:0006098">
    <property type="term" value="P:pentose-phosphate shunt"/>
    <property type="evidence" value="ECO:0007669"/>
    <property type="project" value="UniProtKB-UniPathway"/>
</dbReference>
<dbReference type="InterPro" id="IPR005900">
    <property type="entry name" value="6-phosphogluconolactonase_DevB"/>
</dbReference>
<dbReference type="InterPro" id="IPR037171">
    <property type="entry name" value="NagB/RpiA_transferase-like"/>
</dbReference>
<comment type="function">
    <text evidence="2 7">Hydrolysis of 6-phosphogluconolactone to 6-phosphogluconate.</text>
</comment>
<dbReference type="Gene3D" id="3.40.50.1360">
    <property type="match status" value="1"/>
</dbReference>
<gene>
    <name evidence="7 9" type="primary">pgl</name>
    <name evidence="9" type="ordered locus">Arad_0943</name>
</gene>
<dbReference type="InterPro" id="IPR039104">
    <property type="entry name" value="6PGL"/>
</dbReference>
<dbReference type="GO" id="GO:0005975">
    <property type="term" value="P:carbohydrate metabolic process"/>
    <property type="evidence" value="ECO:0007669"/>
    <property type="project" value="UniProtKB-UniRule"/>
</dbReference>
<comment type="pathway">
    <text evidence="3 7">Carbohydrate degradation; pentose phosphate pathway; D-ribulose 5-phosphate from D-glucose 6-phosphate (oxidative stage): step 2/3.</text>
</comment>
<keyword evidence="7" id="KW-0378">Hydrolase</keyword>
<evidence type="ECO:0000256" key="5">
    <source>
        <dbReference type="ARBA" id="ARBA00013198"/>
    </source>
</evidence>
<dbReference type="HOGENOM" id="CLU_053947_2_1_5"/>
<dbReference type="EMBL" id="CP000628">
    <property type="protein sequence ID" value="ACM25515.1"/>
    <property type="molecule type" value="Genomic_DNA"/>
</dbReference>
<evidence type="ECO:0000256" key="7">
    <source>
        <dbReference type="RuleBase" id="RU365095"/>
    </source>
</evidence>
<dbReference type="Pfam" id="PF01182">
    <property type="entry name" value="Glucosamine_iso"/>
    <property type="match status" value="1"/>
</dbReference>
<dbReference type="EC" id="3.1.1.31" evidence="5 7"/>
<evidence type="ECO:0000256" key="1">
    <source>
        <dbReference type="ARBA" id="ARBA00000832"/>
    </source>
</evidence>
<proteinExistence type="inferred from homology"/>
<organism evidence="9 10">
    <name type="scientific">Rhizobium rhizogenes (strain K84 / ATCC BAA-868)</name>
    <name type="common">Agrobacterium radiobacter</name>
    <dbReference type="NCBI Taxonomy" id="311403"/>
    <lineage>
        <taxon>Bacteria</taxon>
        <taxon>Pseudomonadati</taxon>
        <taxon>Pseudomonadota</taxon>
        <taxon>Alphaproteobacteria</taxon>
        <taxon>Hyphomicrobiales</taxon>
        <taxon>Rhizobiaceae</taxon>
        <taxon>Rhizobium/Agrobacterium group</taxon>
        <taxon>Rhizobium</taxon>
    </lineage>
</organism>
<dbReference type="eggNOG" id="COG0363">
    <property type="taxonomic scope" value="Bacteria"/>
</dbReference>
<dbReference type="KEGG" id="ara:Arad_0943"/>
<accession>B9J9B3</accession>
<dbReference type="NCBIfam" id="TIGR01198">
    <property type="entry name" value="pgl"/>
    <property type="match status" value="1"/>
</dbReference>
<dbReference type="STRING" id="311403.Arad_0943"/>
<protein>
    <recommendedName>
        <fullName evidence="6 7">6-phosphogluconolactonase</fullName>
        <shortName evidence="7">6PGL</shortName>
        <ecNumber evidence="5 7">3.1.1.31</ecNumber>
    </recommendedName>
</protein>